<dbReference type="Pfam" id="PF02607">
    <property type="entry name" value="B12-binding_2"/>
    <property type="match status" value="1"/>
</dbReference>
<evidence type="ECO:0000313" key="7">
    <source>
        <dbReference type="Proteomes" id="UP000324209"/>
    </source>
</evidence>
<dbReference type="GO" id="GO:0031419">
    <property type="term" value="F:cobalamin binding"/>
    <property type="evidence" value="ECO:0007669"/>
    <property type="project" value="InterPro"/>
</dbReference>
<evidence type="ECO:0000256" key="3">
    <source>
        <dbReference type="ARBA" id="ARBA00023163"/>
    </source>
</evidence>
<dbReference type="AlphaFoldDB" id="A0A5C1QQ56"/>
<name>A0A5C1QQ56_9SPIO</name>
<keyword evidence="3" id="KW-0804">Transcription</keyword>
<reference evidence="6 7" key="1">
    <citation type="submission" date="2019-02" db="EMBL/GenBank/DDBJ databases">
        <title>Complete Genome Sequence and Methylome Analysis of free living Spirochaetas.</title>
        <authorList>
            <person name="Fomenkov A."/>
            <person name="Dubinina G."/>
            <person name="Leshcheva N."/>
            <person name="Mikheeva N."/>
            <person name="Grabovich M."/>
            <person name="Vincze T."/>
            <person name="Roberts R.J."/>
        </authorList>
    </citation>
    <scope>NUCLEOTIDE SEQUENCE [LARGE SCALE GENOMIC DNA]</scope>
    <source>
        <strain evidence="6 7">K2</strain>
    </source>
</reference>
<dbReference type="GO" id="GO:0003677">
    <property type="term" value="F:DNA binding"/>
    <property type="evidence" value="ECO:0007669"/>
    <property type="project" value="UniProtKB-KW"/>
</dbReference>
<evidence type="ECO:0000256" key="2">
    <source>
        <dbReference type="ARBA" id="ARBA00023125"/>
    </source>
</evidence>
<keyword evidence="7" id="KW-1185">Reference proteome</keyword>
<dbReference type="PANTHER" id="PTHR30204">
    <property type="entry name" value="REDOX-CYCLING DRUG-SENSING TRANSCRIPTIONAL ACTIVATOR SOXR"/>
    <property type="match status" value="1"/>
</dbReference>
<dbReference type="EMBL" id="CP036150">
    <property type="protein sequence ID" value="QEN08716.1"/>
    <property type="molecule type" value="Genomic_DNA"/>
</dbReference>
<dbReference type="InterPro" id="IPR003759">
    <property type="entry name" value="Cbl-bd_cap"/>
</dbReference>
<gene>
    <name evidence="6" type="ORF">EXM22_12220</name>
</gene>
<evidence type="ECO:0000256" key="1">
    <source>
        <dbReference type="ARBA" id="ARBA00023015"/>
    </source>
</evidence>
<evidence type="ECO:0000259" key="4">
    <source>
        <dbReference type="PROSITE" id="PS50937"/>
    </source>
</evidence>
<dbReference type="Gene3D" id="3.40.50.280">
    <property type="entry name" value="Cobalamin-binding domain"/>
    <property type="match status" value="1"/>
</dbReference>
<dbReference type="Pfam" id="PF13411">
    <property type="entry name" value="MerR_1"/>
    <property type="match status" value="1"/>
</dbReference>
<protein>
    <submittedName>
        <fullName evidence="6">MerR family transcriptional regulator</fullName>
    </submittedName>
</protein>
<dbReference type="Proteomes" id="UP000324209">
    <property type="component" value="Chromosome"/>
</dbReference>
<dbReference type="SUPFAM" id="SSF46955">
    <property type="entry name" value="Putative DNA-binding domain"/>
    <property type="match status" value="1"/>
</dbReference>
<dbReference type="InterPro" id="IPR009061">
    <property type="entry name" value="DNA-bd_dom_put_sf"/>
</dbReference>
<keyword evidence="1" id="KW-0805">Transcription regulation</keyword>
<dbReference type="OrthoDB" id="122388at2"/>
<dbReference type="GO" id="GO:0003700">
    <property type="term" value="F:DNA-binding transcription factor activity"/>
    <property type="evidence" value="ECO:0007669"/>
    <property type="project" value="InterPro"/>
</dbReference>
<dbReference type="PROSITE" id="PS51332">
    <property type="entry name" value="B12_BINDING"/>
    <property type="match status" value="1"/>
</dbReference>
<dbReference type="InterPro" id="IPR047057">
    <property type="entry name" value="MerR_fam"/>
</dbReference>
<dbReference type="SMART" id="SM00422">
    <property type="entry name" value="HTH_MERR"/>
    <property type="match status" value="1"/>
</dbReference>
<feature type="domain" description="HTH merR-type" evidence="4">
    <location>
        <begin position="1"/>
        <end position="52"/>
    </location>
</feature>
<evidence type="ECO:0000313" key="6">
    <source>
        <dbReference type="EMBL" id="QEN08716.1"/>
    </source>
</evidence>
<organism evidence="6 7">
    <name type="scientific">Oceanispirochaeta crateris</name>
    <dbReference type="NCBI Taxonomy" id="2518645"/>
    <lineage>
        <taxon>Bacteria</taxon>
        <taxon>Pseudomonadati</taxon>
        <taxon>Spirochaetota</taxon>
        <taxon>Spirochaetia</taxon>
        <taxon>Spirochaetales</taxon>
        <taxon>Spirochaetaceae</taxon>
        <taxon>Oceanispirochaeta</taxon>
    </lineage>
</organism>
<evidence type="ECO:0000259" key="5">
    <source>
        <dbReference type="PROSITE" id="PS51332"/>
    </source>
</evidence>
<dbReference type="PANTHER" id="PTHR30204:SF67">
    <property type="entry name" value="HTH-TYPE TRANSCRIPTIONAL REGULATOR MLRA-RELATED"/>
    <property type="match status" value="1"/>
</dbReference>
<dbReference type="InterPro" id="IPR006158">
    <property type="entry name" value="Cobalamin-bd"/>
</dbReference>
<dbReference type="InterPro" id="IPR036594">
    <property type="entry name" value="Meth_synthase_dom"/>
</dbReference>
<proteinExistence type="predicted"/>
<dbReference type="PROSITE" id="PS50937">
    <property type="entry name" value="HTH_MERR_2"/>
    <property type="match status" value="1"/>
</dbReference>
<sequence>MNNFYTIGMAAQLSGLTDLSIRTWENRYQAVKPKRSSGNQRLYSDEDVKRLSILAKGVKTGLRISTLVQMTNKEIEESIQKKLDRYENNYIHLAHKALKNLELNQLNELFESASIEMGVIQAMDEVIFPFMNQLGEHWNKGELNIYQEHLASETVNSFLNNQLRSYQSSKQNPIALIATLPGQVHNLGAAASAVTAAIAGFHTLNLGYELPSEELIKITKKSHAAVLGISIVFPGNTSLVRKELEVLHKKTPDHCRLILGGCSSRAFNTKQVFHESRDLQHFKEILLDFRNVITNGPEKNDLYRNKKE</sequence>
<dbReference type="InterPro" id="IPR036724">
    <property type="entry name" value="Cobalamin-bd_sf"/>
</dbReference>
<dbReference type="GO" id="GO:0046872">
    <property type="term" value="F:metal ion binding"/>
    <property type="evidence" value="ECO:0007669"/>
    <property type="project" value="InterPro"/>
</dbReference>
<dbReference type="Gene3D" id="1.10.1240.10">
    <property type="entry name" value="Methionine synthase domain"/>
    <property type="match status" value="1"/>
</dbReference>
<dbReference type="SUPFAM" id="SSF52242">
    <property type="entry name" value="Cobalamin (vitamin B12)-binding domain"/>
    <property type="match status" value="1"/>
</dbReference>
<accession>A0A5C1QQ56</accession>
<dbReference type="Gene3D" id="1.10.1660.10">
    <property type="match status" value="1"/>
</dbReference>
<keyword evidence="2" id="KW-0238">DNA-binding</keyword>
<feature type="domain" description="B12-binding" evidence="5">
    <location>
        <begin position="172"/>
        <end position="261"/>
    </location>
</feature>
<dbReference type="KEGG" id="ock:EXM22_12220"/>
<dbReference type="InterPro" id="IPR000551">
    <property type="entry name" value="MerR-type_HTH_dom"/>
</dbReference>